<dbReference type="AlphaFoldDB" id="A0AAN1QQA8"/>
<name>A0AAN1QQA8_SYNEL</name>
<evidence type="ECO:0000313" key="1">
    <source>
        <dbReference type="EMBL" id="AZB73419.1"/>
    </source>
</evidence>
<dbReference type="Proteomes" id="UP000267249">
    <property type="component" value="Chromosome"/>
</dbReference>
<reference evidence="1 2" key="1">
    <citation type="journal article" date="2018" name="Sci. Rep.">
        <title>Genome Features and Biochemical Characteristics of a Robust, Fast Growing and Naturally Transformable Cyanobacterium Synechococcus elongatus PCC 11801 Isolated from India.</title>
        <authorList>
            <person name="Jaiswal D."/>
            <person name="Sengupta A."/>
            <person name="Sohoni S."/>
            <person name="Sengupta S."/>
            <person name="Phadnavis A.G."/>
            <person name="Pakrasi H.B."/>
            <person name="Wangikar P.P."/>
        </authorList>
    </citation>
    <scope>NUCLEOTIDE SEQUENCE [LARGE SCALE GENOMIC DNA]</scope>
    <source>
        <strain evidence="1 2">PCC 11801</strain>
    </source>
</reference>
<proteinExistence type="predicted"/>
<protein>
    <submittedName>
        <fullName evidence="1">Uncharacterized protein</fullName>
    </submittedName>
</protein>
<sequence length="76" mass="8836">MARHTVEIADHLLAYIEAQGLDPETVIQEALETWRRQHRQTAIAQHYAPADQDLGWGFTAEDLDPQAYETFLDRWN</sequence>
<evidence type="ECO:0000313" key="2">
    <source>
        <dbReference type="Proteomes" id="UP000267249"/>
    </source>
</evidence>
<organism evidence="1 2">
    <name type="scientific">Synechococcus elongatus PCC 11801</name>
    <dbReference type="NCBI Taxonomy" id="2219813"/>
    <lineage>
        <taxon>Bacteria</taxon>
        <taxon>Bacillati</taxon>
        <taxon>Cyanobacteriota</taxon>
        <taxon>Cyanophyceae</taxon>
        <taxon>Synechococcales</taxon>
        <taxon>Synechococcaceae</taxon>
        <taxon>Synechococcus</taxon>
    </lineage>
</organism>
<gene>
    <name evidence="1" type="ORF">DOP62_12505</name>
</gene>
<dbReference type="RefSeq" id="WP_208674239.1">
    <property type="nucleotide sequence ID" value="NZ_CP030139.2"/>
</dbReference>
<accession>A0AAN1QQA8</accession>
<dbReference type="EMBL" id="CP030139">
    <property type="protein sequence ID" value="AZB73419.1"/>
    <property type="molecule type" value="Genomic_DNA"/>
</dbReference>